<organism evidence="11 12">
    <name type="scientific">Lachancea dasiensis</name>
    <dbReference type="NCBI Taxonomy" id="1072105"/>
    <lineage>
        <taxon>Eukaryota</taxon>
        <taxon>Fungi</taxon>
        <taxon>Dikarya</taxon>
        <taxon>Ascomycota</taxon>
        <taxon>Saccharomycotina</taxon>
        <taxon>Saccharomycetes</taxon>
        <taxon>Saccharomycetales</taxon>
        <taxon>Saccharomycetaceae</taxon>
        <taxon>Lachancea</taxon>
    </lineage>
</organism>
<dbReference type="PANTHER" id="PTHR21049:SF0">
    <property type="entry name" value="DOLICHYL-DIPHOSPHOOLIGOSACCHARIDE--PROTEIN GLYCOSYLTRANSFERASE SUBUNIT 1"/>
    <property type="match status" value="1"/>
</dbReference>
<sequence length="471" mass="53042">MMVTSTLYMVLQVVIGVVLAQADAASLSKSWENVAYHRTVDVSRTYTQERIDLHIKNIDNKAIEEYYFVLPEGIFENIALFSAQLKRADAFLESAIIPQQTFVANGEHVKVAVVKMPTSVEPGSSTDIAITLVYGSHRQPYSGSVEMGERQLLHLSTNTYPLSAYNTQQYTMSLEGSPSIEVVSNSSDDNFSCRKEGSRLDCESHKAIGPYQKTAPLKIVFERNLPSSRVSFLAREVWVSHWASTMQFEESYDLVNDAAPLKGGFSRAEYMKGQHAMKQHGHLTALEMVLPSDSEEHYFTDLVGAVSTFRVLQDHIFLKPRFPIFGGWKYNFTIGWTNGLSQFLHIEDVDTESFVLSVPILNGPADTYYSKMNLSVYLPEGSEVLDVWCPLPVVSTEVTASKSYFDLNNGHTKVTFELNNMVDTVSTSKVFVRYKFSTFSFYRKPISIAASIFISLMAFFFLKQITFTIEN</sequence>
<keyword evidence="12" id="KW-1185">Reference proteome</keyword>
<dbReference type="InterPro" id="IPR007676">
    <property type="entry name" value="Ribophorin_I"/>
</dbReference>
<proteinExistence type="inferred from homology"/>
<dbReference type="Pfam" id="PF04597">
    <property type="entry name" value="Ribophorin_I"/>
    <property type="match status" value="1"/>
</dbReference>
<keyword evidence="5 10" id="KW-0812">Transmembrane</keyword>
<feature type="chain" id="PRO_5009028894" description="Dolichyl-diphosphooligosaccharide--protein glycosyltransferase subunit 1" evidence="10">
    <location>
        <begin position="21"/>
        <end position="471"/>
    </location>
</feature>
<dbReference type="EMBL" id="LT598454">
    <property type="protein sequence ID" value="SCU85866.1"/>
    <property type="molecule type" value="Genomic_DNA"/>
</dbReference>
<dbReference type="OrthoDB" id="310030at2759"/>
<dbReference type="UniPathway" id="UPA00378"/>
<evidence type="ECO:0000256" key="2">
    <source>
        <dbReference type="ARBA" id="ARBA00004115"/>
    </source>
</evidence>
<evidence type="ECO:0000256" key="9">
    <source>
        <dbReference type="ARBA" id="ARBA00023136"/>
    </source>
</evidence>
<evidence type="ECO:0000313" key="12">
    <source>
        <dbReference type="Proteomes" id="UP000190274"/>
    </source>
</evidence>
<dbReference type="Proteomes" id="UP000190274">
    <property type="component" value="Chromosome D"/>
</dbReference>
<evidence type="ECO:0000256" key="8">
    <source>
        <dbReference type="ARBA" id="ARBA00022989"/>
    </source>
</evidence>
<keyword evidence="6 10" id="KW-0732">Signal</keyword>
<evidence type="ECO:0000313" key="11">
    <source>
        <dbReference type="EMBL" id="SCU85866.1"/>
    </source>
</evidence>
<evidence type="ECO:0000256" key="1">
    <source>
        <dbReference type="ARBA" id="ARBA00002791"/>
    </source>
</evidence>
<accession>A0A1G4J7S7</accession>
<comment type="subunit">
    <text evidence="10">Component of the oligosaccharyltransferase (OST) complex.</text>
</comment>
<reference evidence="11 12" key="1">
    <citation type="submission" date="2016-03" db="EMBL/GenBank/DDBJ databases">
        <authorList>
            <person name="Devillers H."/>
        </authorList>
    </citation>
    <scope>NUCLEOTIDE SEQUENCE [LARGE SCALE GENOMIC DNA]</scope>
    <source>
        <strain evidence="11">CBS 10888</strain>
    </source>
</reference>
<evidence type="ECO:0000256" key="5">
    <source>
        <dbReference type="ARBA" id="ARBA00022692"/>
    </source>
</evidence>
<dbReference type="PANTHER" id="PTHR21049">
    <property type="entry name" value="RIBOPHORIN I"/>
    <property type="match status" value="1"/>
</dbReference>
<evidence type="ECO:0000256" key="7">
    <source>
        <dbReference type="ARBA" id="ARBA00022824"/>
    </source>
</evidence>
<comment type="function">
    <text evidence="1 10">Subunit of the oligosaccharyl transferase (OST) complex that catalyzes the initial transfer of a defined glycan (Glc(3)Man(9)GlcNAc(2) in eukaryotes) from the lipid carrier dolichol-pyrophosphate to an asparagine residue within an Asn-X-Ser/Thr consensus motif in nascent polypeptide chains, the first step in protein N-glycosylation. N-glycosylation occurs cotranslationally and the complex associates with the Sec61 complex at the channel-forming translocon complex that mediates protein translocation across the endoplasmic reticulum (ER). All subunits are required for a maximal enzyme activity.</text>
</comment>
<name>A0A1G4J7S7_9SACH</name>
<dbReference type="STRING" id="1266660.A0A1G4J7S7"/>
<dbReference type="AlphaFoldDB" id="A0A1G4J7S7"/>
<comment type="similarity">
    <text evidence="4 10">Belongs to the OST1 family.</text>
</comment>
<dbReference type="GO" id="GO:0008250">
    <property type="term" value="C:oligosaccharyltransferase complex"/>
    <property type="evidence" value="ECO:0007669"/>
    <property type="project" value="UniProtKB-UniRule"/>
</dbReference>
<evidence type="ECO:0000256" key="6">
    <source>
        <dbReference type="ARBA" id="ARBA00022729"/>
    </source>
</evidence>
<dbReference type="GO" id="GO:0005198">
    <property type="term" value="F:structural molecule activity"/>
    <property type="evidence" value="ECO:0007669"/>
    <property type="project" value="EnsemblFungi"/>
</dbReference>
<keyword evidence="9 10" id="KW-0472">Membrane</keyword>
<comment type="pathway">
    <text evidence="3 10">Protein modification; protein glycosylation.</text>
</comment>
<evidence type="ECO:0000256" key="4">
    <source>
        <dbReference type="ARBA" id="ARBA00008905"/>
    </source>
</evidence>
<feature type="signal peptide" evidence="10">
    <location>
        <begin position="1"/>
        <end position="20"/>
    </location>
</feature>
<gene>
    <name evidence="11" type="ORF">LADA_0D10374G</name>
</gene>
<keyword evidence="8 10" id="KW-1133">Transmembrane helix</keyword>
<keyword evidence="7 10" id="KW-0256">Endoplasmic reticulum</keyword>
<evidence type="ECO:0000256" key="3">
    <source>
        <dbReference type="ARBA" id="ARBA00004922"/>
    </source>
</evidence>
<comment type="subcellular location">
    <subcellularLocation>
        <location evidence="2 10">Endoplasmic reticulum membrane</location>
        <topology evidence="2 10">Single-pass type I membrane protein</topology>
    </subcellularLocation>
</comment>
<protein>
    <recommendedName>
        <fullName evidence="10">Dolichyl-diphosphooligosaccharide--protein glycosyltransferase subunit 1</fullName>
    </recommendedName>
</protein>
<evidence type="ECO:0000256" key="10">
    <source>
        <dbReference type="RuleBase" id="RU361143"/>
    </source>
</evidence>
<feature type="transmembrane region" description="Helical" evidence="10">
    <location>
        <begin position="445"/>
        <end position="462"/>
    </location>
</feature>
<dbReference type="GO" id="GO:0018279">
    <property type="term" value="P:protein N-linked glycosylation via asparagine"/>
    <property type="evidence" value="ECO:0007669"/>
    <property type="project" value="EnsemblFungi"/>
</dbReference>
<dbReference type="GO" id="GO:0006488">
    <property type="term" value="P:dolichol-linked oligosaccharide biosynthetic process"/>
    <property type="evidence" value="ECO:0007669"/>
    <property type="project" value="EnsemblFungi"/>
</dbReference>